<gene>
    <name evidence="1" type="ORF">YA0853_27355</name>
</gene>
<dbReference type="AlphaFoldDB" id="A0A8I1E8S7"/>
<dbReference type="Proteomes" id="UP000645865">
    <property type="component" value="Unassembled WGS sequence"/>
</dbReference>
<organism evidence="1 2">
    <name type="scientific">Pseudomonas rhodesiae</name>
    <dbReference type="NCBI Taxonomy" id="76760"/>
    <lineage>
        <taxon>Bacteria</taxon>
        <taxon>Pseudomonadati</taxon>
        <taxon>Pseudomonadota</taxon>
        <taxon>Gammaproteobacteria</taxon>
        <taxon>Pseudomonadales</taxon>
        <taxon>Pseudomonadaceae</taxon>
        <taxon>Pseudomonas</taxon>
    </lineage>
</organism>
<evidence type="ECO:0000313" key="1">
    <source>
        <dbReference type="EMBL" id="MBI6627338.1"/>
    </source>
</evidence>
<sequence>MNFFKDLSHNLLKKSNTAHRLYEANSLAAGEDSSDSTLFYELAVRTTTAQMAFLEHTRVKHMLLKSTFESFQ</sequence>
<protein>
    <submittedName>
        <fullName evidence="1">Uncharacterized protein</fullName>
    </submittedName>
</protein>
<dbReference type="EMBL" id="JAEILH010000048">
    <property type="protein sequence ID" value="MBI6627338.1"/>
    <property type="molecule type" value="Genomic_DNA"/>
</dbReference>
<comment type="caution">
    <text evidence="1">The sequence shown here is derived from an EMBL/GenBank/DDBJ whole genome shotgun (WGS) entry which is preliminary data.</text>
</comment>
<dbReference type="RefSeq" id="WP_169903774.1">
    <property type="nucleotide sequence ID" value="NZ_JAAQXE010000021.1"/>
</dbReference>
<accession>A0A8I1E8S7</accession>
<name>A0A8I1E8S7_9PSED</name>
<proteinExistence type="predicted"/>
<evidence type="ECO:0000313" key="2">
    <source>
        <dbReference type="Proteomes" id="UP000645865"/>
    </source>
</evidence>
<reference evidence="1" key="1">
    <citation type="submission" date="2020-12" db="EMBL/GenBank/DDBJ databases">
        <title>Comparative genomic insights into the epidemiology and virulence of plant pathogenic Pseudomonads from Turkey.</title>
        <authorList>
            <person name="Dillon M."/>
            <person name="Ruiz-Bedoya T."/>
            <person name="Bendalovic-Torma C."/>
            <person name="Guttman K.M."/>
            <person name="Kwak H."/>
            <person name="Middleton M.A."/>
            <person name="Wang P.W."/>
            <person name="Horuz S."/>
            <person name="Aysan Y."/>
            <person name="Guttman D.S."/>
        </authorList>
    </citation>
    <scope>NUCLEOTIDE SEQUENCE</scope>
    <source>
        <strain evidence="1">S5_IA_3a</strain>
    </source>
</reference>